<dbReference type="GO" id="GO:0016887">
    <property type="term" value="F:ATP hydrolysis activity"/>
    <property type="evidence" value="ECO:0007669"/>
    <property type="project" value="InterPro"/>
</dbReference>
<dbReference type="Pfam" id="PF00005">
    <property type="entry name" value="ABC_tran"/>
    <property type="match status" value="1"/>
</dbReference>
<dbReference type="PROSITE" id="PS50893">
    <property type="entry name" value="ABC_TRANSPORTER_2"/>
    <property type="match status" value="1"/>
</dbReference>
<reference evidence="13" key="1">
    <citation type="submission" date="2018-03" db="EMBL/GenBank/DDBJ databases">
        <authorList>
            <person name="Rodrigo-Torres L."/>
            <person name="Arahal R. D."/>
            <person name="Lucena T."/>
        </authorList>
    </citation>
    <scope>NUCLEOTIDE SEQUENCE [LARGE SCALE GENOMIC DNA]</scope>
    <source>
        <strain evidence="13">CECT 8871</strain>
    </source>
</reference>
<gene>
    <name evidence="12" type="primary">modC</name>
    <name evidence="12" type="ORF">PRI8871_00825</name>
</gene>
<dbReference type="InterPro" id="IPR005116">
    <property type="entry name" value="Transp-assoc_OB_typ1"/>
</dbReference>
<dbReference type="InterPro" id="IPR004606">
    <property type="entry name" value="Mop_domain"/>
</dbReference>
<keyword evidence="8" id="KW-0472">Membrane</keyword>
<dbReference type="NCBIfam" id="TIGR02142">
    <property type="entry name" value="modC_ABC"/>
    <property type="match status" value="1"/>
</dbReference>
<evidence type="ECO:0000313" key="12">
    <source>
        <dbReference type="EMBL" id="SPF78232.1"/>
    </source>
</evidence>
<dbReference type="InterPro" id="IPR050334">
    <property type="entry name" value="Molybdenum_import_ModC"/>
</dbReference>
<dbReference type="InterPro" id="IPR027417">
    <property type="entry name" value="P-loop_NTPase"/>
</dbReference>
<dbReference type="GO" id="GO:0016020">
    <property type="term" value="C:membrane"/>
    <property type="evidence" value="ECO:0007669"/>
    <property type="project" value="InterPro"/>
</dbReference>
<dbReference type="AlphaFoldDB" id="A0A2R8AQA8"/>
<dbReference type="InterPro" id="IPR011868">
    <property type="entry name" value="ModC_ABC_ATP-bd"/>
</dbReference>
<evidence type="ECO:0000256" key="3">
    <source>
        <dbReference type="ARBA" id="ARBA00022505"/>
    </source>
</evidence>
<dbReference type="PROSITE" id="PS51866">
    <property type="entry name" value="MOP"/>
    <property type="match status" value="1"/>
</dbReference>
<protein>
    <submittedName>
        <fullName evidence="12">Molybdenum import ATP-binding protein ModC</fullName>
        <ecNumber evidence="12">3.6.3.29</ecNumber>
    </submittedName>
</protein>
<evidence type="ECO:0000256" key="4">
    <source>
        <dbReference type="ARBA" id="ARBA00022519"/>
    </source>
</evidence>
<dbReference type="EMBL" id="OMOJ01000001">
    <property type="protein sequence ID" value="SPF78232.1"/>
    <property type="molecule type" value="Genomic_DNA"/>
</dbReference>
<evidence type="ECO:0000259" key="11">
    <source>
        <dbReference type="PROSITE" id="PS51866"/>
    </source>
</evidence>
<dbReference type="RefSeq" id="WP_108884891.1">
    <property type="nucleotide sequence ID" value="NZ_OMOJ01000001.1"/>
</dbReference>
<evidence type="ECO:0000313" key="13">
    <source>
        <dbReference type="Proteomes" id="UP000244904"/>
    </source>
</evidence>
<feature type="domain" description="ABC transporter" evidence="10">
    <location>
        <begin position="2"/>
        <end position="233"/>
    </location>
</feature>
<sequence length="364" mass="38824">MTLDVTLTHQFDGFACDVEFSAPAGITALFGHSGSGKTTIVNAVAGLLRPEAGRIVMDGQVLLDTAAGIDLPTARRRIGYVFQEARLFPHMTVRQNMLYGRWANRLRRDTAHEAQVIDLLGLGHLLTRLPGRLSGGESQRVALGRALLARPRMLLMDEPLAALDSARKSEILPYLERLRDDFGVPILYVSHSLSEVARLATTVVVVERGTVLRSGPAAEVLSDPEAAPSLGIREAGSILQGRLVGHSDDGLSEIAFSGGALWLPKIAANPGEDLRVRIAAGGVTLSRDEPLNTSSLNVLHGVIDTVRIGRSAGAMVRIRVGDEVILSRISARAAAQMALEAGQPIYACLASISVARSDIGQTRV</sequence>
<dbReference type="GO" id="GO:0140359">
    <property type="term" value="F:ABC-type transporter activity"/>
    <property type="evidence" value="ECO:0007669"/>
    <property type="project" value="InterPro"/>
</dbReference>
<keyword evidence="7" id="KW-1278">Translocase</keyword>
<keyword evidence="5" id="KW-0547">Nucleotide-binding</keyword>
<dbReference type="EC" id="3.6.3.29" evidence="12"/>
<organism evidence="12 13">
    <name type="scientific">Pseudoprimorskyibacter insulae</name>
    <dbReference type="NCBI Taxonomy" id="1695997"/>
    <lineage>
        <taxon>Bacteria</taxon>
        <taxon>Pseudomonadati</taxon>
        <taxon>Pseudomonadota</taxon>
        <taxon>Alphaproteobacteria</taxon>
        <taxon>Rhodobacterales</taxon>
        <taxon>Paracoccaceae</taxon>
        <taxon>Pseudoprimorskyibacter</taxon>
    </lineage>
</organism>
<keyword evidence="4" id="KW-0997">Cell inner membrane</keyword>
<keyword evidence="12" id="KW-0378">Hydrolase</keyword>
<dbReference type="GO" id="GO:0015098">
    <property type="term" value="F:molybdate ion transmembrane transporter activity"/>
    <property type="evidence" value="ECO:0007669"/>
    <property type="project" value="InterPro"/>
</dbReference>
<evidence type="ECO:0000256" key="7">
    <source>
        <dbReference type="ARBA" id="ARBA00022967"/>
    </source>
</evidence>
<dbReference type="PROSITE" id="PS00211">
    <property type="entry name" value="ABC_TRANSPORTER_1"/>
    <property type="match status" value="1"/>
</dbReference>
<evidence type="ECO:0000256" key="9">
    <source>
        <dbReference type="PROSITE-ProRule" id="PRU01213"/>
    </source>
</evidence>
<feature type="domain" description="Mop" evidence="11">
    <location>
        <begin position="292"/>
        <end position="358"/>
    </location>
</feature>
<name>A0A2R8AQA8_9RHOB</name>
<dbReference type="Pfam" id="PF03459">
    <property type="entry name" value="TOBE"/>
    <property type="match status" value="1"/>
</dbReference>
<evidence type="ECO:0000256" key="8">
    <source>
        <dbReference type="ARBA" id="ARBA00023136"/>
    </source>
</evidence>
<keyword evidence="2" id="KW-1003">Cell membrane</keyword>
<evidence type="ECO:0000256" key="2">
    <source>
        <dbReference type="ARBA" id="ARBA00022475"/>
    </source>
</evidence>
<evidence type="ECO:0000259" key="10">
    <source>
        <dbReference type="PROSITE" id="PS50893"/>
    </source>
</evidence>
<dbReference type="SUPFAM" id="SSF50331">
    <property type="entry name" value="MOP-like"/>
    <property type="match status" value="1"/>
</dbReference>
<dbReference type="Gene3D" id="3.40.50.300">
    <property type="entry name" value="P-loop containing nucleotide triphosphate hydrolases"/>
    <property type="match status" value="1"/>
</dbReference>
<dbReference type="GO" id="GO:0005524">
    <property type="term" value="F:ATP binding"/>
    <property type="evidence" value="ECO:0007669"/>
    <property type="project" value="UniProtKB-KW"/>
</dbReference>
<dbReference type="Proteomes" id="UP000244904">
    <property type="component" value="Unassembled WGS sequence"/>
</dbReference>
<dbReference type="InterPro" id="IPR017871">
    <property type="entry name" value="ABC_transporter-like_CS"/>
</dbReference>
<dbReference type="SUPFAM" id="SSF52540">
    <property type="entry name" value="P-loop containing nucleoside triphosphate hydrolases"/>
    <property type="match status" value="1"/>
</dbReference>
<accession>A0A2R8AQA8</accession>
<dbReference type="PANTHER" id="PTHR43514:SF4">
    <property type="entry name" value="ABC TRANSPORTER I FAMILY MEMBER 10"/>
    <property type="match status" value="1"/>
</dbReference>
<dbReference type="InterPro" id="IPR003439">
    <property type="entry name" value="ABC_transporter-like_ATP-bd"/>
</dbReference>
<dbReference type="OrthoDB" id="9802264at2"/>
<keyword evidence="6 12" id="KW-0067">ATP-binding</keyword>
<evidence type="ECO:0000256" key="1">
    <source>
        <dbReference type="ARBA" id="ARBA00022448"/>
    </source>
</evidence>
<dbReference type="PANTHER" id="PTHR43514">
    <property type="entry name" value="ABC TRANSPORTER I FAMILY MEMBER 10"/>
    <property type="match status" value="1"/>
</dbReference>
<dbReference type="Gene3D" id="2.40.50.100">
    <property type="match status" value="1"/>
</dbReference>
<dbReference type="InterPro" id="IPR008995">
    <property type="entry name" value="Mo/tungstate-bd_C_term_dom"/>
</dbReference>
<evidence type="ECO:0000256" key="5">
    <source>
        <dbReference type="ARBA" id="ARBA00022741"/>
    </source>
</evidence>
<dbReference type="SMART" id="SM00382">
    <property type="entry name" value="AAA"/>
    <property type="match status" value="1"/>
</dbReference>
<dbReference type="InterPro" id="IPR003593">
    <property type="entry name" value="AAA+_ATPase"/>
</dbReference>
<keyword evidence="3 9" id="KW-0500">Molybdenum</keyword>
<evidence type="ECO:0000256" key="6">
    <source>
        <dbReference type="ARBA" id="ARBA00022840"/>
    </source>
</evidence>
<keyword evidence="1" id="KW-0813">Transport</keyword>
<proteinExistence type="predicted"/>
<keyword evidence="13" id="KW-1185">Reference proteome</keyword>